<dbReference type="STRING" id="52442.SAMN05421880_10838"/>
<keyword evidence="4" id="KW-1185">Reference proteome</keyword>
<dbReference type="NCBIfam" id="NF038402">
    <property type="entry name" value="TroA_like"/>
    <property type="match status" value="1"/>
</dbReference>
<keyword evidence="1" id="KW-0732">Signal</keyword>
<reference evidence="3 4" key="1">
    <citation type="submission" date="2016-10" db="EMBL/GenBank/DDBJ databases">
        <authorList>
            <person name="de Groot N.N."/>
        </authorList>
    </citation>
    <scope>NUCLEOTIDE SEQUENCE [LARGE SCALE GENOMIC DNA]</scope>
    <source>
        <strain evidence="3 4">Nm146</strain>
    </source>
</reference>
<dbReference type="Proteomes" id="UP000199561">
    <property type="component" value="Unassembled WGS sequence"/>
</dbReference>
<organism evidence="3 4">
    <name type="scientific">Nitrosomonas nitrosa</name>
    <dbReference type="NCBI Taxonomy" id="52442"/>
    <lineage>
        <taxon>Bacteria</taxon>
        <taxon>Pseudomonadati</taxon>
        <taxon>Pseudomonadota</taxon>
        <taxon>Betaproteobacteria</taxon>
        <taxon>Nitrosomonadales</taxon>
        <taxon>Nitrosomonadaceae</taxon>
        <taxon>Nitrosomonas</taxon>
    </lineage>
</organism>
<dbReference type="Pfam" id="PF01497">
    <property type="entry name" value="Peripla_BP_2"/>
    <property type="match status" value="1"/>
</dbReference>
<dbReference type="SUPFAM" id="SSF53807">
    <property type="entry name" value="Helical backbone' metal receptor"/>
    <property type="match status" value="1"/>
</dbReference>
<sequence length="310" mass="33828">MPFPAKTSMRINWILLTALFIFASLAGLPSYAQDGKVLPLRLVDDQGHVFLLAHRAKRIISLSPAITELVFAAGAGEKLVGVSRFSDYPAAARSIPSVGDAFSLDLERLLMLEPDLVIAWRSGNTKLGIDQLERLGLRVFVTEATQLADIPRLLRTIGKLAGTLPVAESAAQNFEMALQRLKQQRATHEPVSVFQLIWPQPLITAGAAHIINDIINVCGGTNSFASLPDLMPIISEENLLAANPAVIFSSISDELLASNTYGFVQRFPHISAVKSGHVYFIHPDLIHRQSPRILEATRLVCARLGAMRAQ</sequence>
<feature type="domain" description="Fe/B12 periplasmic-binding" evidence="2">
    <location>
        <begin position="58"/>
        <end position="310"/>
    </location>
</feature>
<dbReference type="Gene3D" id="3.40.50.1980">
    <property type="entry name" value="Nitrogenase molybdenum iron protein domain"/>
    <property type="match status" value="2"/>
</dbReference>
<dbReference type="GO" id="GO:0071281">
    <property type="term" value="P:cellular response to iron ion"/>
    <property type="evidence" value="ECO:0007669"/>
    <property type="project" value="TreeGrafter"/>
</dbReference>
<dbReference type="PROSITE" id="PS50983">
    <property type="entry name" value="FE_B12_PBP"/>
    <property type="match status" value="1"/>
</dbReference>
<dbReference type="InterPro" id="IPR002491">
    <property type="entry name" value="ABC_transptr_periplasmic_BD"/>
</dbReference>
<dbReference type="EMBL" id="FOUF01000008">
    <property type="protein sequence ID" value="SFM15956.1"/>
    <property type="molecule type" value="Genomic_DNA"/>
</dbReference>
<dbReference type="PANTHER" id="PTHR30535">
    <property type="entry name" value="VITAMIN B12-BINDING PROTEIN"/>
    <property type="match status" value="1"/>
</dbReference>
<name>A0A1I4NKE7_9PROT</name>
<proteinExistence type="predicted"/>
<dbReference type="CDD" id="cd01144">
    <property type="entry name" value="BtuF"/>
    <property type="match status" value="1"/>
</dbReference>
<evidence type="ECO:0000313" key="3">
    <source>
        <dbReference type="EMBL" id="SFM15956.1"/>
    </source>
</evidence>
<protein>
    <submittedName>
        <fullName evidence="3">Iron complex transport system substrate-binding protein</fullName>
    </submittedName>
</protein>
<accession>A0A1I4NKE7</accession>
<dbReference type="AlphaFoldDB" id="A0A1I4NKE7"/>
<gene>
    <name evidence="3" type="ORF">SAMN05421880_10838</name>
</gene>
<dbReference type="InterPro" id="IPR050902">
    <property type="entry name" value="ABC_Transporter_SBP"/>
</dbReference>
<dbReference type="PANTHER" id="PTHR30535:SF34">
    <property type="entry name" value="MOLYBDATE-BINDING PROTEIN MOLA"/>
    <property type="match status" value="1"/>
</dbReference>
<evidence type="ECO:0000259" key="2">
    <source>
        <dbReference type="PROSITE" id="PS50983"/>
    </source>
</evidence>
<evidence type="ECO:0000313" key="4">
    <source>
        <dbReference type="Proteomes" id="UP000199561"/>
    </source>
</evidence>
<evidence type="ECO:0000256" key="1">
    <source>
        <dbReference type="ARBA" id="ARBA00022729"/>
    </source>
</evidence>
<dbReference type="InterPro" id="IPR054828">
    <property type="entry name" value="Vit_B12_bind_prot"/>
</dbReference>